<protein>
    <recommendedName>
        <fullName evidence="4">Secreted protein</fullName>
    </recommendedName>
</protein>
<evidence type="ECO:0000313" key="2">
    <source>
        <dbReference type="EMBL" id="MEQ2222158.1"/>
    </source>
</evidence>
<dbReference type="EMBL" id="JAHRIQ010002613">
    <property type="protein sequence ID" value="MEQ2222158.1"/>
    <property type="molecule type" value="Genomic_DNA"/>
</dbReference>
<gene>
    <name evidence="2" type="ORF">ILYODFUR_023137</name>
</gene>
<organism evidence="2 3">
    <name type="scientific">Ilyodon furcidens</name>
    <name type="common">goldbreast splitfin</name>
    <dbReference type="NCBI Taxonomy" id="33524"/>
    <lineage>
        <taxon>Eukaryota</taxon>
        <taxon>Metazoa</taxon>
        <taxon>Chordata</taxon>
        <taxon>Craniata</taxon>
        <taxon>Vertebrata</taxon>
        <taxon>Euteleostomi</taxon>
        <taxon>Actinopterygii</taxon>
        <taxon>Neopterygii</taxon>
        <taxon>Teleostei</taxon>
        <taxon>Neoteleostei</taxon>
        <taxon>Acanthomorphata</taxon>
        <taxon>Ovalentaria</taxon>
        <taxon>Atherinomorphae</taxon>
        <taxon>Cyprinodontiformes</taxon>
        <taxon>Goodeidae</taxon>
        <taxon>Ilyodon</taxon>
    </lineage>
</organism>
<evidence type="ECO:0000256" key="1">
    <source>
        <dbReference type="SAM" id="MobiDB-lite"/>
    </source>
</evidence>
<evidence type="ECO:0008006" key="4">
    <source>
        <dbReference type="Google" id="ProtNLM"/>
    </source>
</evidence>
<comment type="caution">
    <text evidence="2">The sequence shown here is derived from an EMBL/GenBank/DDBJ whole genome shotgun (WGS) entry which is preliminary data.</text>
</comment>
<accession>A0ABV0SRM0</accession>
<proteinExistence type="predicted"/>
<sequence length="125" mass="13527">MRQLPVMSLYLLGISGARRGPVGGGHALYATAFLTLSVSRPSKMKRKRLLNDTGCQGVRGPLYIYGLCGTGGSGALKRSRAPKPSLNSKYITDRPGRGGRNRGASENHHKSCCLPGIHHTKYSRY</sequence>
<evidence type="ECO:0000313" key="3">
    <source>
        <dbReference type="Proteomes" id="UP001482620"/>
    </source>
</evidence>
<name>A0ABV0SRM0_9TELE</name>
<keyword evidence="3" id="KW-1185">Reference proteome</keyword>
<dbReference type="Proteomes" id="UP001482620">
    <property type="component" value="Unassembled WGS sequence"/>
</dbReference>
<reference evidence="2 3" key="1">
    <citation type="submission" date="2021-06" db="EMBL/GenBank/DDBJ databases">
        <authorList>
            <person name="Palmer J.M."/>
        </authorList>
    </citation>
    <scope>NUCLEOTIDE SEQUENCE [LARGE SCALE GENOMIC DNA]</scope>
    <source>
        <strain evidence="3">if_2019</strain>
        <tissue evidence="2">Muscle</tissue>
    </source>
</reference>
<feature type="region of interest" description="Disordered" evidence="1">
    <location>
        <begin position="76"/>
        <end position="110"/>
    </location>
</feature>